<sequence>MGEADLVVTTTHGPVRGSSRDGVDVWRGIRYAAAPVGGLRWRRARPPQPHDDVVDATEFGPVCPQERNPAIALGADAQMGEDCLFLNVWAPVADEALPVMVWLHGGAYVFGSGSQPLYEATDLARDGRVVVVTLNYRLGALGFADLTSLNDLLDSTQPRFESNAALSDILLALQWVRDNIAGFGGDPDNVTVFGESAGAGIVTTLLTMAAADGLFHRAIAQSSPATSMYDHERSAGIAEKLMAALGLRSADAEQLATVDVARITEATMTVFTDVPVDNPGTIAFAPVIDGDLVPRHPMDVFRAGESMPVPLLIGTNKDEAALFKWMKSPLMPITPSDIERMFADMMAEYPDVTVPPRAQITSAYSGMRPKVAGLGVARDIAFRMPTVWLAEAHGRHTPVYLYRFDWATRMLRALRVGATHATELPYVWGNLVAGPKDITFKLGGRKTGEEISGRLQRRWTSFAHHGVPDDGGALPWPMFDEQTRSTLVVDSDDRVVDDLDGDIRRAWGDEVLSFR</sequence>
<dbReference type="PROSITE" id="PS00122">
    <property type="entry name" value="CARBOXYLESTERASE_B_1"/>
    <property type="match status" value="1"/>
</dbReference>
<reference evidence="5" key="1">
    <citation type="submission" date="2022-10" db="EMBL/GenBank/DDBJ databases">
        <title>WGS of marine actinomycetes from Thailand.</title>
        <authorList>
            <person name="Thawai C."/>
        </authorList>
    </citation>
    <scope>NUCLEOTIDE SEQUENCE</scope>
    <source>
        <strain evidence="5">SW21</strain>
    </source>
</reference>
<name>A0A9X3D1X8_9ACTN</name>
<dbReference type="EC" id="3.1.1.-" evidence="3"/>
<dbReference type="Gene3D" id="3.40.50.1820">
    <property type="entry name" value="alpha/beta hydrolase"/>
    <property type="match status" value="1"/>
</dbReference>
<comment type="similarity">
    <text evidence="1 3">Belongs to the type-B carboxylesterase/lipase family.</text>
</comment>
<dbReference type="AlphaFoldDB" id="A0A9X3D1X8"/>
<gene>
    <name evidence="5" type="ORF">OSB52_04420</name>
</gene>
<feature type="domain" description="Carboxylesterase type B" evidence="4">
    <location>
        <begin position="5"/>
        <end position="493"/>
    </location>
</feature>
<evidence type="ECO:0000313" key="5">
    <source>
        <dbReference type="EMBL" id="MCX2963333.1"/>
    </source>
</evidence>
<dbReference type="InterPro" id="IPR002018">
    <property type="entry name" value="CarbesteraseB"/>
</dbReference>
<evidence type="ECO:0000256" key="2">
    <source>
        <dbReference type="ARBA" id="ARBA00022801"/>
    </source>
</evidence>
<protein>
    <recommendedName>
        <fullName evidence="3">Carboxylic ester hydrolase</fullName>
        <ecNumber evidence="3">3.1.1.-</ecNumber>
    </recommendedName>
</protein>
<dbReference type="PANTHER" id="PTHR11559">
    <property type="entry name" value="CARBOXYLESTERASE"/>
    <property type="match status" value="1"/>
</dbReference>
<dbReference type="InterPro" id="IPR019826">
    <property type="entry name" value="Carboxylesterase_B_AS"/>
</dbReference>
<proteinExistence type="inferred from homology"/>
<keyword evidence="2 3" id="KW-0378">Hydrolase</keyword>
<dbReference type="RefSeq" id="WP_266060382.1">
    <property type="nucleotide sequence ID" value="NZ_JAPKFM010000003.1"/>
</dbReference>
<dbReference type="SUPFAM" id="SSF53474">
    <property type="entry name" value="alpha/beta-Hydrolases"/>
    <property type="match status" value="1"/>
</dbReference>
<dbReference type="PROSITE" id="PS00941">
    <property type="entry name" value="CARBOXYLESTERASE_B_2"/>
    <property type="match status" value="1"/>
</dbReference>
<dbReference type="Pfam" id="PF00135">
    <property type="entry name" value="COesterase"/>
    <property type="match status" value="1"/>
</dbReference>
<dbReference type="EMBL" id="JAPKFM010000003">
    <property type="protein sequence ID" value="MCX2963333.1"/>
    <property type="molecule type" value="Genomic_DNA"/>
</dbReference>
<organism evidence="5 6">
    <name type="scientific">Gordonia aquimaris</name>
    <dbReference type="NCBI Taxonomy" id="2984863"/>
    <lineage>
        <taxon>Bacteria</taxon>
        <taxon>Bacillati</taxon>
        <taxon>Actinomycetota</taxon>
        <taxon>Actinomycetes</taxon>
        <taxon>Mycobacteriales</taxon>
        <taxon>Gordoniaceae</taxon>
        <taxon>Gordonia</taxon>
    </lineage>
</organism>
<dbReference type="InterPro" id="IPR050309">
    <property type="entry name" value="Type-B_Carboxylest/Lipase"/>
</dbReference>
<dbReference type="InterPro" id="IPR029058">
    <property type="entry name" value="AB_hydrolase_fold"/>
</dbReference>
<evidence type="ECO:0000313" key="6">
    <source>
        <dbReference type="Proteomes" id="UP001143347"/>
    </source>
</evidence>
<evidence type="ECO:0000259" key="4">
    <source>
        <dbReference type="Pfam" id="PF00135"/>
    </source>
</evidence>
<evidence type="ECO:0000256" key="3">
    <source>
        <dbReference type="RuleBase" id="RU361235"/>
    </source>
</evidence>
<accession>A0A9X3D1X8</accession>
<evidence type="ECO:0000256" key="1">
    <source>
        <dbReference type="ARBA" id="ARBA00005964"/>
    </source>
</evidence>
<dbReference type="Proteomes" id="UP001143347">
    <property type="component" value="Unassembled WGS sequence"/>
</dbReference>
<dbReference type="InterPro" id="IPR019819">
    <property type="entry name" value="Carboxylesterase_B_CS"/>
</dbReference>
<keyword evidence="6" id="KW-1185">Reference proteome</keyword>
<comment type="caution">
    <text evidence="5">The sequence shown here is derived from an EMBL/GenBank/DDBJ whole genome shotgun (WGS) entry which is preliminary data.</text>
</comment>
<dbReference type="GO" id="GO:0016787">
    <property type="term" value="F:hydrolase activity"/>
    <property type="evidence" value="ECO:0007669"/>
    <property type="project" value="UniProtKB-KW"/>
</dbReference>